<evidence type="ECO:0000256" key="1">
    <source>
        <dbReference type="SAM" id="Phobius"/>
    </source>
</evidence>
<accession>A0A3P8MD98</accession>
<name>A0A3P8MD98_TSUPA</name>
<dbReference type="AlphaFoldDB" id="A0A3P8MD98"/>
<gene>
    <name evidence="2" type="ORF">NCTC10741_03280</name>
</gene>
<evidence type="ECO:0000313" key="3">
    <source>
        <dbReference type="Proteomes" id="UP000271626"/>
    </source>
</evidence>
<proteinExistence type="predicted"/>
<organism evidence="2 3">
    <name type="scientific">Tsukamurella paurometabola</name>
    <name type="common">Corynebacterium paurometabolum</name>
    <dbReference type="NCBI Taxonomy" id="2061"/>
    <lineage>
        <taxon>Bacteria</taxon>
        <taxon>Bacillati</taxon>
        <taxon>Actinomycetota</taxon>
        <taxon>Actinomycetes</taxon>
        <taxon>Mycobacteriales</taxon>
        <taxon>Tsukamurellaceae</taxon>
        <taxon>Tsukamurella</taxon>
    </lineage>
</organism>
<sequence length="217" mass="23434">MSFWRVEAALRKVLPARVVTMLLAEPRGAVAVYRWILRRRPAGEAFSHHGDVVILLWVIVAMTVLEGVVVEVLLRVILGPSPWVWIALGLHAYAVYMIVAVYAGMVTRPHSLDDGALHLRTGLGAEVAVGLEAIDVVHAGRFPDFDRSGWRVDGDGNATLARGDANLRLELVPGALVVVNGVARNGIRAVHGTVDEPQRLAAAVMRAREAAAAVPER</sequence>
<keyword evidence="1" id="KW-0472">Membrane</keyword>
<dbReference type="RefSeq" id="WP_126197152.1">
    <property type="nucleotide sequence ID" value="NZ_CP085954.1"/>
</dbReference>
<evidence type="ECO:0000313" key="2">
    <source>
        <dbReference type="EMBL" id="VDR40126.1"/>
    </source>
</evidence>
<feature type="transmembrane region" description="Helical" evidence="1">
    <location>
        <begin position="54"/>
        <end position="77"/>
    </location>
</feature>
<feature type="transmembrane region" description="Helical" evidence="1">
    <location>
        <begin position="83"/>
        <end position="103"/>
    </location>
</feature>
<dbReference type="OrthoDB" id="4775388at2"/>
<dbReference type="Proteomes" id="UP000271626">
    <property type="component" value="Chromosome"/>
</dbReference>
<protein>
    <submittedName>
        <fullName evidence="2">Uncharacterized protein</fullName>
    </submittedName>
</protein>
<reference evidence="2 3" key="1">
    <citation type="submission" date="2018-12" db="EMBL/GenBank/DDBJ databases">
        <authorList>
            <consortium name="Pathogen Informatics"/>
        </authorList>
    </citation>
    <scope>NUCLEOTIDE SEQUENCE [LARGE SCALE GENOMIC DNA]</scope>
    <source>
        <strain evidence="2 3">NCTC10741</strain>
    </source>
</reference>
<keyword evidence="1" id="KW-1133">Transmembrane helix</keyword>
<keyword evidence="1" id="KW-0812">Transmembrane</keyword>
<dbReference type="EMBL" id="LR131273">
    <property type="protein sequence ID" value="VDR40126.1"/>
    <property type="molecule type" value="Genomic_DNA"/>
</dbReference>